<dbReference type="Pfam" id="PF20152">
    <property type="entry name" value="DUF6534"/>
    <property type="match status" value="1"/>
</dbReference>
<evidence type="ECO:0000259" key="2">
    <source>
        <dbReference type="Pfam" id="PF20152"/>
    </source>
</evidence>
<gene>
    <name evidence="3" type="ORF">R3P38DRAFT_655082</name>
</gene>
<dbReference type="Proteomes" id="UP001362999">
    <property type="component" value="Unassembled WGS sequence"/>
</dbReference>
<accession>A0AAW0E7K5</accession>
<feature type="transmembrane region" description="Helical" evidence="1">
    <location>
        <begin position="199"/>
        <end position="223"/>
    </location>
</feature>
<feature type="transmembrane region" description="Helical" evidence="1">
    <location>
        <begin position="77"/>
        <end position="98"/>
    </location>
</feature>
<organism evidence="3 4">
    <name type="scientific">Favolaschia claudopus</name>
    <dbReference type="NCBI Taxonomy" id="2862362"/>
    <lineage>
        <taxon>Eukaryota</taxon>
        <taxon>Fungi</taxon>
        <taxon>Dikarya</taxon>
        <taxon>Basidiomycota</taxon>
        <taxon>Agaricomycotina</taxon>
        <taxon>Agaricomycetes</taxon>
        <taxon>Agaricomycetidae</taxon>
        <taxon>Agaricales</taxon>
        <taxon>Marasmiineae</taxon>
        <taxon>Mycenaceae</taxon>
        <taxon>Favolaschia</taxon>
    </lineage>
</organism>
<dbReference type="AlphaFoldDB" id="A0AAW0E7K5"/>
<dbReference type="PANTHER" id="PTHR40465:SF1">
    <property type="entry name" value="DUF6534 DOMAIN-CONTAINING PROTEIN"/>
    <property type="match status" value="1"/>
</dbReference>
<keyword evidence="4" id="KW-1185">Reference proteome</keyword>
<keyword evidence="1" id="KW-1133">Transmembrane helix</keyword>
<keyword evidence="1" id="KW-0472">Membrane</keyword>
<sequence length="321" mass="35451">MVAFALNLTLGPIICGAFFTVFFFGLTCMQTINYLKQFPNDFWMIKYTVMFLWVLQLTYTACICQGAYVLAVTDFGQLLSLLSTPWGLNLGVVIGSLIDHGVQAFFVTRIYKVTGALYVSIFLWIIVALLQVTSFKLAAEAIRTDSIPIVGQTQKWLLNLLFFGDASLDIVNACVLSFYLKVKSRSAFSKNTAIILDRLVVYTLQTGFLTSMVALGAAIAYRIAPEDYIWTFFFMSMPGSFLNALLANVNNRRSLSQVSAAVSTGTTTGFSQGASIQFTRNVVMDPISSVRSEHEPEDPDSNAIEMNKVSTPSDIYTFSAV</sequence>
<feature type="transmembrane region" description="Helical" evidence="1">
    <location>
        <begin position="6"/>
        <end position="26"/>
    </location>
</feature>
<dbReference type="InterPro" id="IPR045339">
    <property type="entry name" value="DUF6534"/>
</dbReference>
<dbReference type="PANTHER" id="PTHR40465">
    <property type="entry name" value="CHROMOSOME 1, WHOLE GENOME SHOTGUN SEQUENCE"/>
    <property type="match status" value="1"/>
</dbReference>
<name>A0AAW0E7K5_9AGAR</name>
<reference evidence="3 4" key="1">
    <citation type="journal article" date="2024" name="J Genomics">
        <title>Draft genome sequencing and assembly of Favolaschia claudopus CIRM-BRFM 2984 isolated from oak limbs.</title>
        <authorList>
            <person name="Navarro D."/>
            <person name="Drula E."/>
            <person name="Chaduli D."/>
            <person name="Cazenave R."/>
            <person name="Ahrendt S."/>
            <person name="Wang J."/>
            <person name="Lipzen A."/>
            <person name="Daum C."/>
            <person name="Barry K."/>
            <person name="Grigoriev I.V."/>
            <person name="Favel A."/>
            <person name="Rosso M.N."/>
            <person name="Martin F."/>
        </authorList>
    </citation>
    <scope>NUCLEOTIDE SEQUENCE [LARGE SCALE GENOMIC DNA]</scope>
    <source>
        <strain evidence="3 4">CIRM-BRFM 2984</strain>
    </source>
</reference>
<evidence type="ECO:0000313" key="3">
    <source>
        <dbReference type="EMBL" id="KAK7061389.1"/>
    </source>
</evidence>
<comment type="caution">
    <text evidence="3">The sequence shown here is derived from an EMBL/GenBank/DDBJ whole genome shotgun (WGS) entry which is preliminary data.</text>
</comment>
<evidence type="ECO:0000256" key="1">
    <source>
        <dbReference type="SAM" id="Phobius"/>
    </source>
</evidence>
<proteinExistence type="predicted"/>
<feature type="transmembrane region" description="Helical" evidence="1">
    <location>
        <begin position="110"/>
        <end position="130"/>
    </location>
</feature>
<evidence type="ECO:0000313" key="4">
    <source>
        <dbReference type="Proteomes" id="UP001362999"/>
    </source>
</evidence>
<protein>
    <recommendedName>
        <fullName evidence="2">DUF6534 domain-containing protein</fullName>
    </recommendedName>
</protein>
<keyword evidence="1" id="KW-0812">Transmembrane</keyword>
<feature type="domain" description="DUF6534" evidence="2">
    <location>
        <begin position="167"/>
        <end position="254"/>
    </location>
</feature>
<feature type="transmembrane region" description="Helical" evidence="1">
    <location>
        <begin position="156"/>
        <end position="179"/>
    </location>
</feature>
<feature type="transmembrane region" description="Helical" evidence="1">
    <location>
        <begin position="229"/>
        <end position="249"/>
    </location>
</feature>
<dbReference type="EMBL" id="JAWWNJ010000002">
    <property type="protein sequence ID" value="KAK7061389.1"/>
    <property type="molecule type" value="Genomic_DNA"/>
</dbReference>
<feature type="transmembrane region" description="Helical" evidence="1">
    <location>
        <begin position="47"/>
        <end position="71"/>
    </location>
</feature>